<dbReference type="CDD" id="cd00082">
    <property type="entry name" value="HisKA"/>
    <property type="match status" value="1"/>
</dbReference>
<comment type="caution">
    <text evidence="8">The sequence shown here is derived from an EMBL/GenBank/DDBJ whole genome shotgun (WGS) entry which is preliminary data.</text>
</comment>
<name>A0A7C9INQ5_9BACT</name>
<dbReference type="Pfam" id="PF02518">
    <property type="entry name" value="HATPase_c"/>
    <property type="match status" value="1"/>
</dbReference>
<dbReference type="Pfam" id="PF13188">
    <property type="entry name" value="PAS_8"/>
    <property type="match status" value="1"/>
</dbReference>
<dbReference type="InterPro" id="IPR000014">
    <property type="entry name" value="PAS"/>
</dbReference>
<dbReference type="Gene3D" id="3.30.450.20">
    <property type="entry name" value="PAS domain"/>
    <property type="match status" value="2"/>
</dbReference>
<evidence type="ECO:0000256" key="1">
    <source>
        <dbReference type="ARBA" id="ARBA00000085"/>
    </source>
</evidence>
<dbReference type="PROSITE" id="PS50112">
    <property type="entry name" value="PAS"/>
    <property type="match status" value="1"/>
</dbReference>
<feature type="domain" description="PAS" evidence="7">
    <location>
        <begin position="176"/>
        <end position="230"/>
    </location>
</feature>
<dbReference type="NCBIfam" id="TIGR00229">
    <property type="entry name" value="sensory_box"/>
    <property type="match status" value="1"/>
</dbReference>
<organism evidence="8 9">
    <name type="scientific">Solidesulfovibrio aerotolerans</name>
    <dbReference type="NCBI Taxonomy" id="295255"/>
    <lineage>
        <taxon>Bacteria</taxon>
        <taxon>Pseudomonadati</taxon>
        <taxon>Thermodesulfobacteriota</taxon>
        <taxon>Desulfovibrionia</taxon>
        <taxon>Desulfovibrionales</taxon>
        <taxon>Desulfovibrionaceae</taxon>
        <taxon>Solidesulfovibrio</taxon>
    </lineage>
</organism>
<dbReference type="Proteomes" id="UP000482487">
    <property type="component" value="Unassembled WGS sequence"/>
</dbReference>
<dbReference type="InterPro" id="IPR035965">
    <property type="entry name" value="PAS-like_dom_sf"/>
</dbReference>
<dbReference type="GO" id="GO:0006355">
    <property type="term" value="P:regulation of DNA-templated transcription"/>
    <property type="evidence" value="ECO:0007669"/>
    <property type="project" value="InterPro"/>
</dbReference>
<dbReference type="EMBL" id="WVUD01000047">
    <property type="protein sequence ID" value="MYL84924.1"/>
    <property type="molecule type" value="Genomic_DNA"/>
</dbReference>
<proteinExistence type="predicted"/>
<dbReference type="EC" id="2.7.13.3" evidence="2"/>
<dbReference type="InterPro" id="IPR013767">
    <property type="entry name" value="PAS_fold"/>
</dbReference>
<dbReference type="InterPro" id="IPR050351">
    <property type="entry name" value="BphY/WalK/GraS-like"/>
</dbReference>
<evidence type="ECO:0000313" key="8">
    <source>
        <dbReference type="EMBL" id="MYL84924.1"/>
    </source>
</evidence>
<dbReference type="InterPro" id="IPR003661">
    <property type="entry name" value="HisK_dim/P_dom"/>
</dbReference>
<dbReference type="InterPro" id="IPR036097">
    <property type="entry name" value="HisK_dim/P_sf"/>
</dbReference>
<dbReference type="Gene3D" id="3.30.565.10">
    <property type="entry name" value="Histidine kinase-like ATPase, C-terminal domain"/>
    <property type="match status" value="1"/>
</dbReference>
<dbReference type="Pfam" id="PF00512">
    <property type="entry name" value="HisKA"/>
    <property type="match status" value="1"/>
</dbReference>
<dbReference type="SUPFAM" id="SSF47384">
    <property type="entry name" value="Homodimeric domain of signal transducing histidine kinase"/>
    <property type="match status" value="1"/>
</dbReference>
<dbReference type="OrthoDB" id="9787818at2"/>
<evidence type="ECO:0000256" key="4">
    <source>
        <dbReference type="ARBA" id="ARBA00022777"/>
    </source>
</evidence>
<accession>A0A7C9INQ5</accession>
<dbReference type="GO" id="GO:0016020">
    <property type="term" value="C:membrane"/>
    <property type="evidence" value="ECO:0007669"/>
    <property type="project" value="UniProtKB-SubCell"/>
</dbReference>
<dbReference type="RefSeq" id="WP_160963412.1">
    <property type="nucleotide sequence ID" value="NZ_WVUD01000047.1"/>
</dbReference>
<reference evidence="8 9" key="1">
    <citation type="submission" date="2020-01" db="EMBL/GenBank/DDBJ databases">
        <title>Genome sequence of Desulfovibrio aerotolerans DSM 16695(T).</title>
        <authorList>
            <person name="Karnachuk O."/>
            <person name="Avakyan M."/>
            <person name="Mardanov A."/>
            <person name="Kadnikov V."/>
            <person name="Ravin N."/>
        </authorList>
    </citation>
    <scope>NUCLEOTIDE SEQUENCE [LARGE SCALE GENOMIC DNA]</scope>
    <source>
        <strain evidence="8 9">DSM 16695</strain>
    </source>
</reference>
<dbReference type="PROSITE" id="PS50109">
    <property type="entry name" value="HIS_KIN"/>
    <property type="match status" value="1"/>
</dbReference>
<dbReference type="SMART" id="SM00387">
    <property type="entry name" value="HATPase_c"/>
    <property type="match status" value="1"/>
</dbReference>
<dbReference type="GO" id="GO:0007234">
    <property type="term" value="P:osmosensory signaling via phosphorelay pathway"/>
    <property type="evidence" value="ECO:0007669"/>
    <property type="project" value="TreeGrafter"/>
</dbReference>
<dbReference type="CDD" id="cd00130">
    <property type="entry name" value="PAS"/>
    <property type="match status" value="1"/>
</dbReference>
<dbReference type="GO" id="GO:0000155">
    <property type="term" value="F:phosphorelay sensor kinase activity"/>
    <property type="evidence" value="ECO:0007669"/>
    <property type="project" value="InterPro"/>
</dbReference>
<comment type="catalytic activity">
    <reaction evidence="1">
        <text>ATP + protein L-histidine = ADP + protein N-phospho-L-histidine.</text>
        <dbReference type="EC" id="2.7.13.3"/>
    </reaction>
</comment>
<dbReference type="SUPFAM" id="SSF55874">
    <property type="entry name" value="ATPase domain of HSP90 chaperone/DNA topoisomerase II/histidine kinase"/>
    <property type="match status" value="1"/>
</dbReference>
<keyword evidence="5" id="KW-0472">Membrane</keyword>
<dbReference type="Pfam" id="PF00989">
    <property type="entry name" value="PAS"/>
    <property type="match status" value="1"/>
</dbReference>
<evidence type="ECO:0000313" key="9">
    <source>
        <dbReference type="Proteomes" id="UP000482487"/>
    </source>
</evidence>
<protein>
    <recommendedName>
        <fullName evidence="2">histidine kinase</fullName>
        <ecNumber evidence="2">2.7.13.3</ecNumber>
    </recommendedName>
</protein>
<evidence type="ECO:0000259" key="7">
    <source>
        <dbReference type="PROSITE" id="PS50112"/>
    </source>
</evidence>
<dbReference type="InterPro" id="IPR003594">
    <property type="entry name" value="HATPase_dom"/>
</dbReference>
<dbReference type="AlphaFoldDB" id="A0A7C9INQ5"/>
<dbReference type="SUPFAM" id="SSF55785">
    <property type="entry name" value="PYP-like sensor domain (PAS domain)"/>
    <property type="match status" value="2"/>
</dbReference>
<keyword evidence="4" id="KW-0418">Kinase</keyword>
<evidence type="ECO:0000256" key="5">
    <source>
        <dbReference type="ARBA" id="ARBA00023136"/>
    </source>
</evidence>
<dbReference type="InterPro" id="IPR036890">
    <property type="entry name" value="HATPase_C_sf"/>
</dbReference>
<sequence>MQDIEKTKEELTVELQAARKLISELWSIETDRQLAEEALKESEQFLRSTLDCLSANIALLDNQGNILHVNKAWNDFARQNGLYPNDVSIGTNYLDICDKASGTYAKEAVHFAKGIRSVAGGETDFFILEYPCDSPTKRRWFAGRVTPFPGESPRKVVVAHEEITERKMAEEEMRESEIRFRRITDSALDAILMIDPQGKVSFWNPAAERLLGYTKDEASGQDLHSLIAPERYFDAYTTGFEKFHHTGQGDAIGKTLELFARIKDGREIPISLSLSSLLTADGWHAVGIIRDNSELQRLEKVKDDLERISRHNLKSPLTGIINIPELLMDDDNLTVQQKNMLNLVIVSGRKMLLQINSSLDLYKIESGTYDFLPQECDLLEIIKGVCELLGRGIGFNPNKVYIHENYTPNDTTGLSIYSDSGLLEIVLLNLIKNAVEASVLDEPIEVSISYDSANCTIVISNSRPVSTEIRDKFFEKYTTAGKSGGTGLGTYSAAIMTRAIGGTIFMTTSDEIGTKVTVCIPKVPRS</sequence>
<dbReference type="Gene3D" id="1.10.287.130">
    <property type="match status" value="1"/>
</dbReference>
<feature type="domain" description="Histidine kinase" evidence="6">
    <location>
        <begin position="308"/>
        <end position="524"/>
    </location>
</feature>
<dbReference type="SMART" id="SM00091">
    <property type="entry name" value="PAS"/>
    <property type="match status" value="2"/>
</dbReference>
<dbReference type="PANTHER" id="PTHR42878">
    <property type="entry name" value="TWO-COMPONENT HISTIDINE KINASE"/>
    <property type="match status" value="1"/>
</dbReference>
<gene>
    <name evidence="8" type="ORF">GTA51_17570</name>
</gene>
<evidence type="ECO:0000256" key="2">
    <source>
        <dbReference type="ARBA" id="ARBA00012438"/>
    </source>
</evidence>
<keyword evidence="3" id="KW-0808">Transferase</keyword>
<dbReference type="PANTHER" id="PTHR42878:SF13">
    <property type="entry name" value="HISTIDINE KINASE"/>
    <property type="match status" value="1"/>
</dbReference>
<evidence type="ECO:0000256" key="3">
    <source>
        <dbReference type="ARBA" id="ARBA00022679"/>
    </source>
</evidence>
<dbReference type="InterPro" id="IPR005467">
    <property type="entry name" value="His_kinase_dom"/>
</dbReference>
<dbReference type="GO" id="GO:0030295">
    <property type="term" value="F:protein kinase activator activity"/>
    <property type="evidence" value="ECO:0007669"/>
    <property type="project" value="TreeGrafter"/>
</dbReference>
<evidence type="ECO:0000259" key="6">
    <source>
        <dbReference type="PROSITE" id="PS50109"/>
    </source>
</evidence>
<dbReference type="SMART" id="SM00388">
    <property type="entry name" value="HisKA"/>
    <property type="match status" value="1"/>
</dbReference>
<keyword evidence="9" id="KW-1185">Reference proteome</keyword>
<dbReference type="GO" id="GO:0000156">
    <property type="term" value="F:phosphorelay response regulator activity"/>
    <property type="evidence" value="ECO:0007669"/>
    <property type="project" value="TreeGrafter"/>
</dbReference>